<keyword evidence="1" id="KW-0812">Transmembrane</keyword>
<dbReference type="EMBL" id="CP002868">
    <property type="protein sequence ID" value="AEJ20124.1"/>
    <property type="molecule type" value="Genomic_DNA"/>
</dbReference>
<feature type="transmembrane region" description="Helical" evidence="1">
    <location>
        <begin position="7"/>
        <end position="25"/>
    </location>
</feature>
<gene>
    <name evidence="2" type="ordered locus">Spica_1996</name>
</gene>
<dbReference type="STRING" id="744872.Spica_1996"/>
<evidence type="ECO:0000256" key="1">
    <source>
        <dbReference type="SAM" id="Phobius"/>
    </source>
</evidence>
<dbReference type="RefSeq" id="WP_013969413.1">
    <property type="nucleotide sequence ID" value="NC_015732.1"/>
</dbReference>
<sequence length="177" mass="19799">MNIKTKFTISILLVLVLGFGITLLVNQMNLSNTMKKQIHEKMGLTVYKYIQDFNRYTDSQLATARTLGKIGGIVGESLRDKKGMSPEGAINLLLSTLGFQPLAGGGLFYDKGVIPGYEFFGPYASYSDGKFQLDETYIGLPEKQTTLYKRSKYRDNLNKKCTEERGKALKSVHFTMG</sequence>
<keyword evidence="1" id="KW-0472">Membrane</keyword>
<keyword evidence="3" id="KW-1185">Reference proteome</keyword>
<accession>F8EXW0</accession>
<dbReference type="Gene3D" id="3.30.450.20">
    <property type="entry name" value="PAS domain"/>
    <property type="match status" value="1"/>
</dbReference>
<evidence type="ECO:0000313" key="2">
    <source>
        <dbReference type="EMBL" id="AEJ20124.1"/>
    </source>
</evidence>
<organism evidence="2 3">
    <name type="scientific">Gracilinema caldarium (strain ATCC 51460 / DSM 7334 / H1)</name>
    <name type="common">Treponema caldarium</name>
    <dbReference type="NCBI Taxonomy" id="744872"/>
    <lineage>
        <taxon>Bacteria</taxon>
        <taxon>Pseudomonadati</taxon>
        <taxon>Spirochaetota</taxon>
        <taxon>Spirochaetia</taxon>
        <taxon>Spirochaetales</taxon>
        <taxon>Breznakiellaceae</taxon>
        <taxon>Gracilinema</taxon>
    </lineage>
</organism>
<keyword evidence="1" id="KW-1133">Transmembrane helix</keyword>
<proteinExistence type="predicted"/>
<dbReference type="Proteomes" id="UP000000503">
    <property type="component" value="Chromosome"/>
</dbReference>
<dbReference type="AlphaFoldDB" id="F8EXW0"/>
<evidence type="ECO:0000313" key="3">
    <source>
        <dbReference type="Proteomes" id="UP000000503"/>
    </source>
</evidence>
<name>F8EXW0_GRAC1</name>
<dbReference type="HOGENOM" id="CLU_1517267_0_0_12"/>
<dbReference type="KEGG" id="scd:Spica_1996"/>
<protein>
    <submittedName>
        <fullName evidence="2">Uncharacterized protein</fullName>
    </submittedName>
</protein>
<reference evidence="3" key="1">
    <citation type="journal article" date="2013" name="Stand. Genomic Sci.">
        <title>Genome sequence of the thermophilic fresh-water bacterium Spirochaeta caldaria type strain (H1(T)), reclassification of Spirochaeta caldaria, Spirochaeta stenostrepta, and Spirochaeta zuelzerae in the genus Treponema as Treponema caldaria comb. nov., Treponema stenostrepta comb. nov., and Treponema zuelzerae comb. nov., and emendation of the genus Treponema.</title>
        <authorList>
            <person name="Abt B."/>
            <person name="Goker M."/>
            <person name="Scheuner C."/>
            <person name="Han C."/>
            <person name="Lu M."/>
            <person name="Misra M."/>
            <person name="Lapidus A."/>
            <person name="Nolan M."/>
            <person name="Lucas S."/>
            <person name="Hammon N."/>
            <person name="Deshpande S."/>
            <person name="Cheng J.F."/>
            <person name="Tapia R."/>
            <person name="Goodwin L.A."/>
            <person name="Pitluck S."/>
            <person name="Liolios K."/>
            <person name="Pagani I."/>
            <person name="Ivanova N."/>
            <person name="Mavromatis K."/>
            <person name="Mikhailova N."/>
            <person name="Huntemann M."/>
            <person name="Pati A."/>
            <person name="Chen A."/>
            <person name="Palaniappan K."/>
            <person name="Land M."/>
            <person name="Hauser L."/>
            <person name="Jeffries C.D."/>
            <person name="Rohde M."/>
            <person name="Spring S."/>
            <person name="Gronow S."/>
            <person name="Detter J.C."/>
            <person name="Bristow J."/>
            <person name="Eisen J.A."/>
            <person name="Markowitz V."/>
            <person name="Hugenholtz P."/>
            <person name="Kyrpides N.C."/>
            <person name="Woyke T."/>
            <person name="Klenk H.P."/>
        </authorList>
    </citation>
    <scope>NUCLEOTIDE SEQUENCE</scope>
    <source>
        <strain evidence="3">ATCC 51460 / DSM 7334 / H1</strain>
    </source>
</reference>